<reference evidence="3 4" key="1">
    <citation type="submission" date="2023-01" db="EMBL/GenBank/DDBJ databases">
        <title>Minimal conservation of predation-associated metabolite biosynthetic gene clusters underscores biosynthetic potential of Myxococcota including descriptions for ten novel species: Archangium lansinium sp. nov., Myxococcus landrumus sp. nov., Nannocystis bai.</title>
        <authorList>
            <person name="Ahearne A."/>
            <person name="Stevens C."/>
            <person name="Dowd S."/>
        </authorList>
    </citation>
    <scope>NUCLEOTIDE SEQUENCE [LARGE SCALE GENOMIC DNA]</scope>
    <source>
        <strain evidence="3 4">WIWO2</strain>
    </source>
</reference>
<organism evidence="3 4">
    <name type="scientific">Sorangium atrum</name>
    <dbReference type="NCBI Taxonomy" id="2995308"/>
    <lineage>
        <taxon>Bacteria</taxon>
        <taxon>Pseudomonadati</taxon>
        <taxon>Myxococcota</taxon>
        <taxon>Polyangia</taxon>
        <taxon>Polyangiales</taxon>
        <taxon>Polyangiaceae</taxon>
        <taxon>Sorangium</taxon>
    </lineage>
</organism>
<dbReference type="Proteomes" id="UP001217485">
    <property type="component" value="Unassembled WGS sequence"/>
</dbReference>
<dbReference type="Gene3D" id="1.20.1270.390">
    <property type="match status" value="1"/>
</dbReference>
<dbReference type="EMBL" id="JAQNDK010000003">
    <property type="protein sequence ID" value="MDC0682145.1"/>
    <property type="molecule type" value="Genomic_DNA"/>
</dbReference>
<dbReference type="InterPro" id="IPR025511">
    <property type="entry name" value="DUF4398"/>
</dbReference>
<dbReference type="RefSeq" id="WP_272099763.1">
    <property type="nucleotide sequence ID" value="NZ_JAQNDK010000003.1"/>
</dbReference>
<evidence type="ECO:0000313" key="3">
    <source>
        <dbReference type="EMBL" id="MDC0682145.1"/>
    </source>
</evidence>
<feature type="signal peptide" evidence="1">
    <location>
        <begin position="1"/>
        <end position="18"/>
    </location>
</feature>
<comment type="caution">
    <text evidence="3">The sequence shown here is derived from an EMBL/GenBank/DDBJ whole genome shotgun (WGS) entry which is preliminary data.</text>
</comment>
<sequence>MKNAVFLTLFGASAAGCAAYAPSFGERLGASEAMIRAAEEVGADEDPRAEAHLRLAREQVQRATTLSADGVPERAQRMLLRAQADAELALALLREAQAQARTHEALEEVGSIQRQLR</sequence>
<evidence type="ECO:0000259" key="2">
    <source>
        <dbReference type="Pfam" id="PF14346"/>
    </source>
</evidence>
<dbReference type="Pfam" id="PF14346">
    <property type="entry name" value="DUF4398"/>
    <property type="match status" value="1"/>
</dbReference>
<evidence type="ECO:0000256" key="1">
    <source>
        <dbReference type="SAM" id="SignalP"/>
    </source>
</evidence>
<proteinExistence type="predicted"/>
<gene>
    <name evidence="3" type="ORF">POL72_30705</name>
</gene>
<dbReference type="PROSITE" id="PS51257">
    <property type="entry name" value="PROKAR_LIPOPROTEIN"/>
    <property type="match status" value="1"/>
</dbReference>
<name>A0ABT5C6X9_9BACT</name>
<accession>A0ABT5C6X9</accession>
<protein>
    <submittedName>
        <fullName evidence="3">DUF4398 domain-containing protein</fullName>
    </submittedName>
</protein>
<evidence type="ECO:0000313" key="4">
    <source>
        <dbReference type="Proteomes" id="UP001217485"/>
    </source>
</evidence>
<keyword evidence="1" id="KW-0732">Signal</keyword>
<feature type="chain" id="PRO_5046782581" evidence="1">
    <location>
        <begin position="19"/>
        <end position="117"/>
    </location>
</feature>
<keyword evidence="4" id="KW-1185">Reference proteome</keyword>
<feature type="domain" description="DUF4398" evidence="2">
    <location>
        <begin position="28"/>
        <end position="104"/>
    </location>
</feature>